<evidence type="ECO:0000313" key="2">
    <source>
        <dbReference type="Proteomes" id="UP000299102"/>
    </source>
</evidence>
<dbReference type="Proteomes" id="UP000299102">
    <property type="component" value="Unassembled WGS sequence"/>
</dbReference>
<protein>
    <submittedName>
        <fullName evidence="1">Uncharacterized protein</fullName>
    </submittedName>
</protein>
<name>A0A4C1UIL4_EUMVA</name>
<keyword evidence="2" id="KW-1185">Reference proteome</keyword>
<evidence type="ECO:0000313" key="1">
    <source>
        <dbReference type="EMBL" id="GBP25937.1"/>
    </source>
</evidence>
<gene>
    <name evidence="1" type="ORF">EVAR_84495_1</name>
</gene>
<dbReference type="AlphaFoldDB" id="A0A4C1UIL4"/>
<comment type="caution">
    <text evidence="1">The sequence shown here is derived from an EMBL/GenBank/DDBJ whole genome shotgun (WGS) entry which is preliminary data.</text>
</comment>
<organism evidence="1 2">
    <name type="scientific">Eumeta variegata</name>
    <name type="common">Bagworm moth</name>
    <name type="synonym">Eumeta japonica</name>
    <dbReference type="NCBI Taxonomy" id="151549"/>
    <lineage>
        <taxon>Eukaryota</taxon>
        <taxon>Metazoa</taxon>
        <taxon>Ecdysozoa</taxon>
        <taxon>Arthropoda</taxon>
        <taxon>Hexapoda</taxon>
        <taxon>Insecta</taxon>
        <taxon>Pterygota</taxon>
        <taxon>Neoptera</taxon>
        <taxon>Endopterygota</taxon>
        <taxon>Lepidoptera</taxon>
        <taxon>Glossata</taxon>
        <taxon>Ditrysia</taxon>
        <taxon>Tineoidea</taxon>
        <taxon>Psychidae</taxon>
        <taxon>Oiketicinae</taxon>
        <taxon>Eumeta</taxon>
    </lineage>
</organism>
<accession>A0A4C1UIL4</accession>
<proteinExistence type="predicted"/>
<sequence>MMHSVSMIRLLNYSTNFICGSRSTTATDAPFFVVLSVRKEKEEKNPLWAVCVSGHTGSPNPFGRGVLLYRFEADFSWEAGILTLRTIRRQFTPCFAFLNFAAKSATSAFLTTRRMNIIVLMSSPRADAAVPAERDERGGDSLV</sequence>
<reference evidence="1 2" key="1">
    <citation type="journal article" date="2019" name="Commun. Biol.">
        <title>The bagworm genome reveals a unique fibroin gene that provides high tensile strength.</title>
        <authorList>
            <person name="Kono N."/>
            <person name="Nakamura H."/>
            <person name="Ohtoshi R."/>
            <person name="Tomita M."/>
            <person name="Numata K."/>
            <person name="Arakawa K."/>
        </authorList>
    </citation>
    <scope>NUCLEOTIDE SEQUENCE [LARGE SCALE GENOMIC DNA]</scope>
</reference>
<dbReference type="EMBL" id="BGZK01000174">
    <property type="protein sequence ID" value="GBP25937.1"/>
    <property type="molecule type" value="Genomic_DNA"/>
</dbReference>